<reference evidence="5 6" key="1">
    <citation type="journal article" date="2024" name="Appl. Environ. Microbiol.">
        <title>Pontiella agarivorans sp. nov., a novel marine anaerobic bacterium capable of degrading macroalgal polysaccharides and fixing nitrogen.</title>
        <authorList>
            <person name="Liu N."/>
            <person name="Kivenson V."/>
            <person name="Peng X."/>
            <person name="Cui Z."/>
            <person name="Lankiewicz T.S."/>
            <person name="Gosselin K.M."/>
            <person name="English C.J."/>
            <person name="Blair E.M."/>
            <person name="O'Malley M.A."/>
            <person name="Valentine D.L."/>
        </authorList>
    </citation>
    <scope>NUCLEOTIDE SEQUENCE [LARGE SCALE GENOMIC DNA]</scope>
    <source>
        <strain evidence="5 6">NLcol2</strain>
    </source>
</reference>
<sequence>MKIGIDRISFYTSHYFVDLKTLAEARKVDADKYYVGIGQEKMGIPAPDEDVVTLGASAAYPLMKEGELEEVELLLFATETGIDQSKAAGVYVHGLLELGPRCRTVELKQACYSGTAAIQMALGFVARNPAKKALVITSDVARYELGSPGEATQGCGSVAMLISADPRILAIDPEAGYYTEDVMDFWRPNYRSEALVDGKYSTMVYIHALIESWKQYAEESGRELTDFDRFCYHIPFTKMAEKAHQKLCRKCRVKTSREDMQHLLEESLRYSRITGNCYSGSMYVGLTSLLETGEEDLTGKRIGLYSYGSGCVGEFYSGVVQPGYRDVLFGDQHAKMLAERTELTYQQYEDIFHYGVPTDGGDYIFPQYKTGPFRFSGISQHKREYESLVDE</sequence>
<feature type="domain" description="Hydroxymethylglutaryl-coenzyme A synthase C-terminal" evidence="4">
    <location>
        <begin position="247"/>
        <end position="351"/>
    </location>
</feature>
<dbReference type="PANTHER" id="PTHR43323:SF2">
    <property type="entry name" value="HYDROXYMETHYLGLUTARYL-COA SYNTHASE"/>
    <property type="match status" value="1"/>
</dbReference>
<dbReference type="CDD" id="cd00827">
    <property type="entry name" value="init_cond_enzymes"/>
    <property type="match status" value="1"/>
</dbReference>
<dbReference type="GO" id="GO:0004421">
    <property type="term" value="F:hydroxymethylglutaryl-CoA synthase activity"/>
    <property type="evidence" value="ECO:0007669"/>
    <property type="project" value="UniProtKB-EC"/>
</dbReference>
<dbReference type="RefSeq" id="WP_322610044.1">
    <property type="nucleotide sequence ID" value="NZ_JARVCO010000012.1"/>
</dbReference>
<accession>A0ABU5N1G9</accession>
<keyword evidence="2 5" id="KW-0808">Transferase</keyword>
<organism evidence="5 6">
    <name type="scientific">Pontiella agarivorans</name>
    <dbReference type="NCBI Taxonomy" id="3038953"/>
    <lineage>
        <taxon>Bacteria</taxon>
        <taxon>Pseudomonadati</taxon>
        <taxon>Kiritimatiellota</taxon>
        <taxon>Kiritimatiellia</taxon>
        <taxon>Kiritimatiellales</taxon>
        <taxon>Pontiellaceae</taxon>
        <taxon>Pontiella</taxon>
    </lineage>
</organism>
<evidence type="ECO:0000256" key="1">
    <source>
        <dbReference type="ARBA" id="ARBA00007061"/>
    </source>
</evidence>
<dbReference type="InterPro" id="IPR016039">
    <property type="entry name" value="Thiolase-like"/>
</dbReference>
<keyword evidence="6" id="KW-1185">Reference proteome</keyword>
<feature type="domain" description="Hydroxymethylglutaryl-coenzyme A synthase N-terminal" evidence="3">
    <location>
        <begin position="2"/>
        <end position="165"/>
    </location>
</feature>
<protein>
    <submittedName>
        <fullName evidence="5">Hydroxymethylglutaryl-CoA synthase</fullName>
        <ecNumber evidence="5">2.3.3.10</ecNumber>
    </submittedName>
</protein>
<keyword evidence="5" id="KW-0012">Acyltransferase</keyword>
<dbReference type="Pfam" id="PF08540">
    <property type="entry name" value="HMG_CoA_synt_C"/>
    <property type="match status" value="1"/>
</dbReference>
<evidence type="ECO:0000313" key="6">
    <source>
        <dbReference type="Proteomes" id="UP001290861"/>
    </source>
</evidence>
<evidence type="ECO:0000256" key="2">
    <source>
        <dbReference type="ARBA" id="ARBA00022679"/>
    </source>
</evidence>
<dbReference type="InterPro" id="IPR013746">
    <property type="entry name" value="HMG_CoA_synt_C_dom"/>
</dbReference>
<dbReference type="EMBL" id="JARVCO010000012">
    <property type="protein sequence ID" value="MDZ8120270.1"/>
    <property type="molecule type" value="Genomic_DNA"/>
</dbReference>
<comment type="caution">
    <text evidence="5">The sequence shown here is derived from an EMBL/GenBank/DDBJ whole genome shotgun (WGS) entry which is preliminary data.</text>
</comment>
<dbReference type="SUPFAM" id="SSF53901">
    <property type="entry name" value="Thiolase-like"/>
    <property type="match status" value="2"/>
</dbReference>
<evidence type="ECO:0000313" key="5">
    <source>
        <dbReference type="EMBL" id="MDZ8120270.1"/>
    </source>
</evidence>
<dbReference type="PANTHER" id="PTHR43323">
    <property type="entry name" value="3-HYDROXY-3-METHYLGLUTARYL COENZYME A SYNTHASE"/>
    <property type="match status" value="1"/>
</dbReference>
<dbReference type="InterPro" id="IPR013528">
    <property type="entry name" value="HMG_CoA_synth_N"/>
</dbReference>
<evidence type="ECO:0000259" key="4">
    <source>
        <dbReference type="Pfam" id="PF08540"/>
    </source>
</evidence>
<dbReference type="Gene3D" id="3.40.47.10">
    <property type="match status" value="2"/>
</dbReference>
<comment type="similarity">
    <text evidence="1">Belongs to the thiolase-like superfamily. HMG-CoA synthase family.</text>
</comment>
<evidence type="ECO:0000259" key="3">
    <source>
        <dbReference type="Pfam" id="PF01154"/>
    </source>
</evidence>
<dbReference type="EC" id="2.3.3.10" evidence="5"/>
<dbReference type="NCBIfam" id="TIGR01835">
    <property type="entry name" value="HMG-CoA-S_prok"/>
    <property type="match status" value="1"/>
</dbReference>
<dbReference type="Pfam" id="PF01154">
    <property type="entry name" value="HMG_CoA_synt_N"/>
    <property type="match status" value="1"/>
</dbReference>
<dbReference type="InterPro" id="IPR011554">
    <property type="entry name" value="HMG_CoA_synthase_prok"/>
</dbReference>
<dbReference type="Proteomes" id="UP001290861">
    <property type="component" value="Unassembled WGS sequence"/>
</dbReference>
<proteinExistence type="inferred from homology"/>
<gene>
    <name evidence="5" type="ORF">P9H32_16690</name>
</gene>
<name>A0ABU5N1G9_9BACT</name>